<reference evidence="1 2" key="1">
    <citation type="journal article" date="2018" name="Nat. Biotechnol.">
        <title>A standardized bacterial taxonomy based on genome phylogeny substantially revises the tree of life.</title>
        <authorList>
            <person name="Parks D.H."/>
            <person name="Chuvochina M."/>
            <person name="Waite D.W."/>
            <person name="Rinke C."/>
            <person name="Skarshewski A."/>
            <person name="Chaumeil P.A."/>
            <person name="Hugenholtz P."/>
        </authorList>
    </citation>
    <scope>NUCLEOTIDE SEQUENCE [LARGE SCALE GENOMIC DNA]</scope>
    <source>
        <strain evidence="1">UBA9667</strain>
    </source>
</reference>
<accession>A0A3D2SBT8</accession>
<protein>
    <submittedName>
        <fullName evidence="1">3-deoxy-D-manno-octulosonate 8-phosphate phosphatase</fullName>
    </submittedName>
</protein>
<dbReference type="EMBL" id="DPVG01000103">
    <property type="protein sequence ID" value="HCK23722.1"/>
    <property type="molecule type" value="Genomic_DNA"/>
</dbReference>
<proteinExistence type="predicted"/>
<name>A0A3D2SBT8_9BACE</name>
<dbReference type="Proteomes" id="UP000263098">
    <property type="component" value="Unassembled WGS sequence"/>
</dbReference>
<dbReference type="AlphaFoldDB" id="A0A3D2SBT8"/>
<evidence type="ECO:0000313" key="2">
    <source>
        <dbReference type="Proteomes" id="UP000263098"/>
    </source>
</evidence>
<gene>
    <name evidence="1" type="ORF">DHW31_02900</name>
</gene>
<comment type="caution">
    <text evidence="1">The sequence shown here is derived from an EMBL/GenBank/DDBJ whole genome shotgun (WGS) entry which is preliminary data.</text>
</comment>
<feature type="non-terminal residue" evidence="1">
    <location>
        <position position="23"/>
    </location>
</feature>
<evidence type="ECO:0000313" key="1">
    <source>
        <dbReference type="EMBL" id="HCK23722.1"/>
    </source>
</evidence>
<organism evidence="1 2">
    <name type="scientific">Bacteroides graminisolvens</name>
    <dbReference type="NCBI Taxonomy" id="477666"/>
    <lineage>
        <taxon>Bacteria</taxon>
        <taxon>Pseudomonadati</taxon>
        <taxon>Bacteroidota</taxon>
        <taxon>Bacteroidia</taxon>
        <taxon>Bacteroidales</taxon>
        <taxon>Bacteroidaceae</taxon>
        <taxon>Bacteroides</taxon>
    </lineage>
</organism>
<sequence>MSTINYDLNQIKALAFDVDGVLS</sequence>